<evidence type="ECO:0000256" key="2">
    <source>
        <dbReference type="ARBA" id="ARBA00022448"/>
    </source>
</evidence>
<protein>
    <recommendedName>
        <fullName evidence="12">TonB-dependent receptor plug domain-containing protein</fullName>
    </recommendedName>
</protein>
<sequence length="1179" mass="131762">MHINATRISVVFTAIFTTLSAQNGSISGTVLDASSNDPLIAANVTVSSEALTETTGSATDANGQYTISNLPPGEYSVKVNYIGYETKEETITLNSGQSLNLDFKLALSAIEYDTYVVTASRRRERIEDAPAAISVITAKSIRRESNTNLGDYLKSVKGVDFTQSGVDSYNLSARGFNSSFSSRLLTLTDGRMANVPSLRLVAYNVIPVSFEDVQQIEVVLGPSSALYGPNAHSGVLNIVTRAPRDSQGTTFNVQTGFLAQDNGKPLKKMSFRHASAWKDFGFKVSGVALNAYDWEHYNDDEFQGHDPAFLGRPHLTRDGIDNGGSDPELFSPTFTEDMLKELTVGEVPNNGIDDNGNGFIDETMDMVGYAYGDGMINWFPFGTEPYSPKITQEMVTQAASDPFNRLCVDQGNINSFSGNCQGIVLWGVTSDRIGKQFKDGLDNDGNGAIDEGIDTGIDGNDEAFFDGIDNDGDGLIDEDDESVANYWLNRFGSYASGDTTTADKYGFGFGDYEYDDEGNLLFDTNRNGVFGDPEDFKLTRGELSRWIKDANGDGLDDFPDFNVENYRYDLRFDYDPNSDFNLSLSHGLARAKNINITGIARYLADGWVYQYYQSRLRYKNFFWQTYLNTSMSGKYNPKYPLAHSPTRNMATGGTIYDRSKKFSSQFQHAMEFMNGDFRFVWGADYFLTMPNTRGSILSDDQAVNGWDDNGNGEAGSPITWADYNDNQRHDQGEMYTRWSTDNGKQDGMVGNTDNVLGAVADGIDNDGDGLIDEGIDEKSEDNRYVVNEFGAYYQINWKLNPKYELIHATRFDAHDRLTDFIEFNNYDYSYSPTNWKFNFSKTEGMQISPKIGLVYRPRENQNFRLTWAKAFNTPSNQALFLDIFVTRVATYKVYARGAHEGYVYPRSEDGNIFWKSPYNAFEVNEFDSTTHVFFFPSTDPRNRGFFKDNVADQGGIHPETVHTFEFGYKGRITPTIYGTMDIFRSNYSSFVSAITFITPIVLDKEVLTTDYNGNGVINEDPDNILDEDDLDESFDVWLTYLEGISSMDTTAGFNPPVVVGYLNYGNVNMGGMDMSLSFLLNRTWSADFTYSYLSMSDFINPITNARDPINAPKHKGSIKLQYSPPDSKLGGTLNLRYVDAFPWQSGVYFGTIGPYTIFDLHARYQLIDKAAVLLSVSNI</sequence>
<dbReference type="GO" id="GO:0009279">
    <property type="term" value="C:cell outer membrane"/>
    <property type="evidence" value="ECO:0007669"/>
    <property type="project" value="UniProtKB-SubCell"/>
</dbReference>
<dbReference type="SUPFAM" id="SSF56935">
    <property type="entry name" value="Porins"/>
    <property type="match status" value="1"/>
</dbReference>
<keyword evidence="4" id="KW-0732">Signal</keyword>
<gene>
    <name evidence="11" type="ORF">METZ01_LOCUS90800</name>
</gene>
<reference evidence="11" key="1">
    <citation type="submission" date="2018-05" db="EMBL/GenBank/DDBJ databases">
        <authorList>
            <person name="Lanie J.A."/>
            <person name="Ng W.-L."/>
            <person name="Kazmierczak K.M."/>
            <person name="Andrzejewski T.M."/>
            <person name="Davidsen T.M."/>
            <person name="Wayne K.J."/>
            <person name="Tettelin H."/>
            <person name="Glass J.I."/>
            <person name="Rusch D."/>
            <person name="Podicherti R."/>
            <person name="Tsui H.-C.T."/>
            <person name="Winkler M.E."/>
        </authorList>
    </citation>
    <scope>NUCLEOTIDE SEQUENCE</scope>
</reference>
<dbReference type="Gene3D" id="2.40.170.20">
    <property type="entry name" value="TonB-dependent receptor, beta-barrel domain"/>
    <property type="match status" value="1"/>
</dbReference>
<evidence type="ECO:0000256" key="6">
    <source>
        <dbReference type="ARBA" id="ARBA00023136"/>
    </source>
</evidence>
<keyword evidence="3" id="KW-0812">Transmembrane</keyword>
<name>A0A381VC54_9ZZZZ</name>
<evidence type="ECO:0000259" key="9">
    <source>
        <dbReference type="Pfam" id="PF00593"/>
    </source>
</evidence>
<dbReference type="Pfam" id="PF00593">
    <property type="entry name" value="TonB_dep_Rec_b-barrel"/>
    <property type="match status" value="1"/>
</dbReference>
<keyword evidence="2" id="KW-0813">Transport</keyword>
<dbReference type="InterPro" id="IPR000531">
    <property type="entry name" value="Beta-barrel_TonB"/>
</dbReference>
<dbReference type="GO" id="GO:0015344">
    <property type="term" value="F:siderophore uptake transmembrane transporter activity"/>
    <property type="evidence" value="ECO:0007669"/>
    <property type="project" value="TreeGrafter"/>
</dbReference>
<dbReference type="InterPro" id="IPR013784">
    <property type="entry name" value="Carb-bd-like_fold"/>
</dbReference>
<dbReference type="InterPro" id="IPR037066">
    <property type="entry name" value="Plug_dom_sf"/>
</dbReference>
<dbReference type="Gene3D" id="2.60.40.1120">
    <property type="entry name" value="Carboxypeptidase-like, regulatory domain"/>
    <property type="match status" value="1"/>
</dbReference>
<evidence type="ECO:0000256" key="3">
    <source>
        <dbReference type="ARBA" id="ARBA00022692"/>
    </source>
</evidence>
<dbReference type="Gene3D" id="2.170.130.10">
    <property type="entry name" value="TonB-dependent receptor, plug domain"/>
    <property type="match status" value="1"/>
</dbReference>
<evidence type="ECO:0008006" key="12">
    <source>
        <dbReference type="Google" id="ProtNLM"/>
    </source>
</evidence>
<evidence type="ECO:0000259" key="10">
    <source>
        <dbReference type="Pfam" id="PF07715"/>
    </source>
</evidence>
<feature type="domain" description="TonB-dependent receptor plug" evidence="10">
    <location>
        <begin position="126"/>
        <end position="235"/>
    </location>
</feature>
<dbReference type="Pfam" id="PF13620">
    <property type="entry name" value="CarboxypepD_reg"/>
    <property type="match status" value="1"/>
</dbReference>
<dbReference type="PROSITE" id="PS52016">
    <property type="entry name" value="TONB_DEPENDENT_REC_3"/>
    <property type="match status" value="1"/>
</dbReference>
<dbReference type="InterPro" id="IPR039426">
    <property type="entry name" value="TonB-dep_rcpt-like"/>
</dbReference>
<proteinExistence type="predicted"/>
<dbReference type="PANTHER" id="PTHR30069:SF29">
    <property type="entry name" value="HEMOGLOBIN AND HEMOGLOBIN-HAPTOGLOBIN-BINDING PROTEIN 1-RELATED"/>
    <property type="match status" value="1"/>
</dbReference>
<dbReference type="GO" id="GO:0030246">
    <property type="term" value="F:carbohydrate binding"/>
    <property type="evidence" value="ECO:0007669"/>
    <property type="project" value="InterPro"/>
</dbReference>
<dbReference type="GO" id="GO:0044718">
    <property type="term" value="P:siderophore transmembrane transport"/>
    <property type="evidence" value="ECO:0007669"/>
    <property type="project" value="TreeGrafter"/>
</dbReference>
<dbReference type="Pfam" id="PF07715">
    <property type="entry name" value="Plug"/>
    <property type="match status" value="1"/>
</dbReference>
<dbReference type="InterPro" id="IPR012910">
    <property type="entry name" value="Plug_dom"/>
</dbReference>
<feature type="domain" description="TonB-dependent receptor-like beta-barrel" evidence="9">
    <location>
        <begin position="523"/>
        <end position="1179"/>
    </location>
</feature>
<keyword evidence="7" id="KW-0675">Receptor</keyword>
<dbReference type="EMBL" id="UINC01008430">
    <property type="protein sequence ID" value="SVA37946.1"/>
    <property type="molecule type" value="Genomic_DNA"/>
</dbReference>
<dbReference type="InterPro" id="IPR036942">
    <property type="entry name" value="Beta-barrel_TonB_sf"/>
</dbReference>
<dbReference type="SUPFAM" id="SSF49452">
    <property type="entry name" value="Starch-binding domain-like"/>
    <property type="match status" value="1"/>
</dbReference>
<dbReference type="PANTHER" id="PTHR30069">
    <property type="entry name" value="TONB-DEPENDENT OUTER MEMBRANE RECEPTOR"/>
    <property type="match status" value="1"/>
</dbReference>
<evidence type="ECO:0000256" key="5">
    <source>
        <dbReference type="ARBA" id="ARBA00023077"/>
    </source>
</evidence>
<keyword evidence="6" id="KW-0472">Membrane</keyword>
<accession>A0A381VC54</accession>
<evidence type="ECO:0000256" key="7">
    <source>
        <dbReference type="ARBA" id="ARBA00023170"/>
    </source>
</evidence>
<feature type="non-terminal residue" evidence="11">
    <location>
        <position position="1179"/>
    </location>
</feature>
<organism evidence="11">
    <name type="scientific">marine metagenome</name>
    <dbReference type="NCBI Taxonomy" id="408172"/>
    <lineage>
        <taxon>unclassified sequences</taxon>
        <taxon>metagenomes</taxon>
        <taxon>ecological metagenomes</taxon>
    </lineage>
</organism>
<evidence type="ECO:0000256" key="4">
    <source>
        <dbReference type="ARBA" id="ARBA00022729"/>
    </source>
</evidence>
<dbReference type="AlphaFoldDB" id="A0A381VC54"/>
<keyword evidence="8" id="KW-0998">Cell outer membrane</keyword>
<evidence type="ECO:0000256" key="8">
    <source>
        <dbReference type="ARBA" id="ARBA00023237"/>
    </source>
</evidence>
<evidence type="ECO:0000256" key="1">
    <source>
        <dbReference type="ARBA" id="ARBA00004571"/>
    </source>
</evidence>
<keyword evidence="5" id="KW-0798">TonB box</keyword>
<evidence type="ECO:0000313" key="11">
    <source>
        <dbReference type="EMBL" id="SVA37946.1"/>
    </source>
</evidence>
<comment type="subcellular location">
    <subcellularLocation>
        <location evidence="1">Cell outer membrane</location>
        <topology evidence="1">Multi-pass membrane protein</topology>
    </subcellularLocation>
</comment>